<comment type="catalytic activity">
    <reaction evidence="14 15">
        <text>ATP + H2O = ADP + phosphate + H(+)</text>
        <dbReference type="Rhea" id="RHEA:13065"/>
        <dbReference type="ChEBI" id="CHEBI:15377"/>
        <dbReference type="ChEBI" id="CHEBI:15378"/>
        <dbReference type="ChEBI" id="CHEBI:30616"/>
        <dbReference type="ChEBI" id="CHEBI:43474"/>
        <dbReference type="ChEBI" id="CHEBI:456216"/>
        <dbReference type="EC" id="5.6.2.4"/>
    </reaction>
</comment>
<proteinExistence type="inferred from homology"/>
<keyword evidence="4 15" id="KW-0227">DNA damage</keyword>
<dbReference type="InterPro" id="IPR014016">
    <property type="entry name" value="UvrD-like_ATP-bd"/>
</dbReference>
<feature type="region of interest" description="DNA-binding and helicase activity, interacts with RecC" evidence="15">
    <location>
        <begin position="1"/>
        <end position="916"/>
    </location>
</feature>
<dbReference type="Gene3D" id="3.90.320.10">
    <property type="match status" value="1"/>
</dbReference>
<evidence type="ECO:0000259" key="17">
    <source>
        <dbReference type="PROSITE" id="PS51198"/>
    </source>
</evidence>
<dbReference type="GO" id="GO:0005524">
    <property type="term" value="F:ATP binding"/>
    <property type="evidence" value="ECO:0007669"/>
    <property type="project" value="UniProtKB-UniRule"/>
</dbReference>
<keyword evidence="7 15" id="KW-0269">Exonuclease</keyword>
<dbReference type="Gene3D" id="1.10.3170.10">
    <property type="entry name" value="Recbcd, chain B, domain 2"/>
    <property type="match status" value="1"/>
</dbReference>
<comment type="domain">
    <text evidence="15">The N-terminal DNA-binding domain is a ssDNA-dependent ATPase and has ATP-dependent 3'-5' helicase function. This domain interacts with RecC.</text>
</comment>
<evidence type="ECO:0000256" key="16">
    <source>
        <dbReference type="PROSITE-ProRule" id="PRU00560"/>
    </source>
</evidence>
<dbReference type="PANTHER" id="PTHR11070">
    <property type="entry name" value="UVRD / RECB / PCRA DNA HELICASE FAMILY MEMBER"/>
    <property type="match status" value="1"/>
</dbReference>
<keyword evidence="10 15" id="KW-0238">DNA-binding</keyword>
<dbReference type="GO" id="GO:0043138">
    <property type="term" value="F:3'-5' DNA helicase activity"/>
    <property type="evidence" value="ECO:0007669"/>
    <property type="project" value="UniProtKB-UniRule"/>
</dbReference>
<keyword evidence="20" id="KW-1185">Reference proteome</keyword>
<dbReference type="SUPFAM" id="SSF52540">
    <property type="entry name" value="P-loop containing nucleoside triphosphate hydrolases"/>
    <property type="match status" value="1"/>
</dbReference>
<evidence type="ECO:0000256" key="5">
    <source>
        <dbReference type="ARBA" id="ARBA00022801"/>
    </source>
</evidence>
<keyword evidence="12 15" id="KW-0413">Isomerase</keyword>
<comment type="cofactor">
    <cofactor evidence="15">
        <name>Mg(2+)</name>
        <dbReference type="ChEBI" id="CHEBI:18420"/>
    </cofactor>
    <text evidence="15">Binds 1 Mg(2+) ion per subunit.</text>
</comment>
<dbReference type="PANTHER" id="PTHR11070:SF23">
    <property type="entry name" value="RECBCD ENZYME SUBUNIT RECB"/>
    <property type="match status" value="1"/>
</dbReference>
<evidence type="ECO:0000256" key="3">
    <source>
        <dbReference type="ARBA" id="ARBA00022741"/>
    </source>
</evidence>
<keyword evidence="11 15" id="KW-0234">DNA repair</keyword>
<keyword evidence="5 15" id="KW-0378">Hydrolase</keyword>
<dbReference type="InterPro" id="IPR004586">
    <property type="entry name" value="RecB"/>
</dbReference>
<evidence type="ECO:0000256" key="4">
    <source>
        <dbReference type="ARBA" id="ARBA00022763"/>
    </source>
</evidence>
<evidence type="ECO:0000256" key="9">
    <source>
        <dbReference type="ARBA" id="ARBA00022842"/>
    </source>
</evidence>
<dbReference type="Pfam" id="PF12705">
    <property type="entry name" value="PDDEXK_1"/>
    <property type="match status" value="1"/>
</dbReference>
<evidence type="ECO:0000256" key="6">
    <source>
        <dbReference type="ARBA" id="ARBA00022806"/>
    </source>
</evidence>
<dbReference type="Gene3D" id="3.40.50.300">
    <property type="entry name" value="P-loop containing nucleotide triphosphate hydrolases"/>
    <property type="match status" value="2"/>
</dbReference>
<evidence type="ECO:0000256" key="15">
    <source>
        <dbReference type="HAMAP-Rule" id="MF_01485"/>
    </source>
</evidence>
<dbReference type="EC" id="3.1.11.5" evidence="15"/>
<dbReference type="NCBIfam" id="TIGR00609">
    <property type="entry name" value="recB"/>
    <property type="match status" value="1"/>
</dbReference>
<dbReference type="InterPro" id="IPR011604">
    <property type="entry name" value="PDDEXK-like_dom_sf"/>
</dbReference>
<dbReference type="GO" id="GO:0005829">
    <property type="term" value="C:cytosol"/>
    <property type="evidence" value="ECO:0007669"/>
    <property type="project" value="TreeGrafter"/>
</dbReference>
<dbReference type="PROSITE" id="PS51217">
    <property type="entry name" value="UVRD_HELICASE_CTER"/>
    <property type="match status" value="1"/>
</dbReference>
<sequence>MTESSAHLLDPLTLPLAGSRLIEASAGTGKTWTIAALYLRLVLGHGDHGGRPAQPLGPSQILVMTFTRAATRELSDRIRARLIEAAQYFRGAAEPAPHDHFLHDLIADHGDDPASEVRSQAAYRLALAAEAMDEAAVHTIDAWCQRMLREHAFDSGNLFNEELVADEAELLAQAVHDVWRREVYPLDTAPLEALLGVWPSVAAMQLQVQPLLHQTELLGPDPQPRATLQDWLPAWVGERRATLAALKTGWVDKARRIAGWINAQQQGGANPFNGNLLRASSLDAWIEQIVAWAEDPAADSLVLLPDTGRTRLTPDGIVKACKKGCRLPPLPPEFAEFEALQQTLDTLEPLAPRLLQHATHRVAHRLDQLKRRGARFGFADLQARLDQALSPDAGEAGERLRQRILAQYPVALIDEFQDTSPLQYRLFDRLYRVAEHDLSTALLLIGDPKQSIYGFRGADIYSYLQVRHATAGRHHVLGTNYRSTQALIGAVNTVFAQAERRWSGGAFAFDKGGPLALPFEPVEAKGRGEVFVRGERAVPALTARALDSVLPQRSLTDALAQHAAEQLVDWLNDDTVGFRRQDGGWQRLAPGHVAVLVRSRKEADAVRLALRRRGVASVYLSDQDSVFASAEATDLLRWLQAVADPLNAPLARAAYATATAGLDLTELARLVTDEEAWDERLAQLQRLRSVWQRQGVLTLVRQTLHALDLPARWLGATDAPPDGERRLTNLLHLGELLQAAAAQLDGEQAQIRWLSEQIHGVGGTGEERVVRLESDAELVQVVTVHKSKGLEYPVVFLPFASSCREVDRRGRRFITWVDHDGTRALDFTLGDDAMASAERERLREDLRLLYVALTRARHALWLGVGFLKTGSKGGNKLDRSALGYLLGGGQGELSPALALERLNDWAGADGEALPGSVSVETLPTRPGYTRLRRAVAPVALAEAPRYQASFDRRWSVGSFSALVRDLRDAREADGDRLLPASSWAVDPARDEQLREEWLADLAARSAAGGGDDGGVFPLTSAPAVQADAAWHRFPKGALAGNFLHELLQWLAEEGFDRWDTPAVQTLVRRRCERHGHTDRADEVLAWMGAVLHTPLPALAGASLSGIGAVLPEMEFWMPSAALHSDAIDRVCRTHLLPGQARPALVPRTLQGLLMGFADLVFEHDGRWWVLDYKSNHLGDGDADYHAAALDAAMLAHRYDLQAALYLLALHRLLRQRLGADYDPAQHLGGAVYLFLRGVRGPQAGCVVVPAPLVLLDALEACLDDETTEPDAVADADLDPMVNP</sequence>
<dbReference type="Proteomes" id="UP000518288">
    <property type="component" value="Unassembled WGS sequence"/>
</dbReference>
<gene>
    <name evidence="15" type="primary">recB</name>
    <name evidence="19" type="ORF">BDD16_000315</name>
</gene>
<dbReference type="SUPFAM" id="SSF52980">
    <property type="entry name" value="Restriction endonuclease-like"/>
    <property type="match status" value="1"/>
</dbReference>
<dbReference type="HAMAP" id="MF_01485">
    <property type="entry name" value="RecB"/>
    <property type="match status" value="1"/>
</dbReference>
<comment type="subunit">
    <text evidence="15">Heterotrimer of RecB, RecC and RecD. All subunits contribute to DNA-binding. Interacts with RecA.</text>
</comment>
<dbReference type="InterPro" id="IPR000212">
    <property type="entry name" value="DNA_helicase_UvrD/REP"/>
</dbReference>
<dbReference type="GO" id="GO:0008854">
    <property type="term" value="F:exodeoxyribonuclease V activity"/>
    <property type="evidence" value="ECO:0007669"/>
    <property type="project" value="UniProtKB-EC"/>
</dbReference>
<dbReference type="EC" id="5.6.2.4" evidence="15"/>
<keyword evidence="6 15" id="KW-0347">Helicase</keyword>
<evidence type="ECO:0000256" key="2">
    <source>
        <dbReference type="ARBA" id="ARBA00022723"/>
    </source>
</evidence>
<evidence type="ECO:0000256" key="13">
    <source>
        <dbReference type="ARBA" id="ARBA00034617"/>
    </source>
</evidence>
<keyword evidence="3 15" id="KW-0547">Nucleotide-binding</keyword>
<keyword evidence="2 15" id="KW-0479">Metal-binding</keyword>
<comment type="function">
    <text evidence="15">A helicase/nuclease that prepares dsDNA breaks (DSB) for recombinational DNA repair. Binds to DSBs and unwinds DNA via a highly rapid and processive ATP-dependent bidirectional helicase activity. Unwinds dsDNA until it encounters a Chi (crossover hotspot instigator) sequence from the 3' direction. Cuts ssDNA a few nucleotides 3' to the Chi site. The properties and activities of the enzyme are changed at Chi. The Chi-altered holoenzyme produces a long 3'-ssDNA overhang and facilitates RecA-binding to the ssDNA for homologous DNA recombination and repair. Holoenzyme degrades any linearized DNA that is unable to undergo homologous recombination. In the holoenzyme this subunit contributes ATPase, 3'-5' helicase, exonuclease activity and loads RecA onto ssDNA.</text>
</comment>
<comment type="similarity">
    <text evidence="15">Belongs to the helicase family. UvrD subfamily.</text>
</comment>
<protein>
    <recommendedName>
        <fullName evidence="15">RecBCD enzyme subunit RecB</fullName>
        <ecNumber evidence="15">3.1.11.5</ecNumber>
        <ecNumber evidence="15">5.6.2.4</ecNumber>
    </recommendedName>
    <alternativeName>
        <fullName evidence="15">DNA 3'-5' helicase subunit RecB</fullName>
    </alternativeName>
    <alternativeName>
        <fullName evidence="15">Exonuclease V subunit RecB</fullName>
        <shortName evidence="15">ExoV subunit RecB</shortName>
    </alternativeName>
    <alternativeName>
        <fullName evidence="15">Helicase/nuclease RecBCD subunit RecB</fullName>
    </alternativeName>
</protein>
<dbReference type="InterPro" id="IPR027417">
    <property type="entry name" value="P-loop_NTPase"/>
</dbReference>
<dbReference type="GO" id="GO:0000287">
    <property type="term" value="F:magnesium ion binding"/>
    <property type="evidence" value="ECO:0007669"/>
    <property type="project" value="UniProtKB-UniRule"/>
</dbReference>
<feature type="binding site" evidence="16">
    <location>
        <begin position="24"/>
        <end position="31"/>
    </location>
    <ligand>
        <name>ATP</name>
        <dbReference type="ChEBI" id="CHEBI:30616"/>
    </ligand>
</feature>
<evidence type="ECO:0000256" key="11">
    <source>
        <dbReference type="ARBA" id="ARBA00023204"/>
    </source>
</evidence>
<comment type="catalytic activity">
    <reaction evidence="13 15">
        <text>Couples ATP hydrolysis with the unwinding of duplex DNA by translocating in the 3'-5' direction.</text>
        <dbReference type="EC" id="5.6.2.4"/>
    </reaction>
</comment>
<comment type="caution">
    <text evidence="19">The sequence shown here is derived from an EMBL/GenBank/DDBJ whole genome shotgun (WGS) entry which is preliminary data.</text>
</comment>
<dbReference type="GO" id="GO:0003677">
    <property type="term" value="F:DNA binding"/>
    <property type="evidence" value="ECO:0007669"/>
    <property type="project" value="UniProtKB-UniRule"/>
</dbReference>
<keyword evidence="8 15" id="KW-0067">ATP-binding</keyword>
<dbReference type="GO" id="GO:0000724">
    <property type="term" value="P:double-strand break repair via homologous recombination"/>
    <property type="evidence" value="ECO:0007669"/>
    <property type="project" value="UniProtKB-UniRule"/>
</dbReference>
<keyword evidence="1 15" id="KW-0540">Nuclease</keyword>
<dbReference type="GO" id="GO:0009338">
    <property type="term" value="C:exodeoxyribonuclease V complex"/>
    <property type="evidence" value="ECO:0007669"/>
    <property type="project" value="TreeGrafter"/>
</dbReference>
<keyword evidence="9 15" id="KW-0460">Magnesium</keyword>
<evidence type="ECO:0000259" key="18">
    <source>
        <dbReference type="PROSITE" id="PS51217"/>
    </source>
</evidence>
<comment type="catalytic activity">
    <reaction evidence="15">
        <text>Exonucleolytic cleavage (in the presence of ATP) in either 5'- to 3'- or 3'- to 5'-direction to yield 5'-phosphooligonucleotides.</text>
        <dbReference type="EC" id="3.1.11.5"/>
    </reaction>
</comment>
<dbReference type="PROSITE" id="PS51198">
    <property type="entry name" value="UVRD_HELICASE_ATP_BIND"/>
    <property type="match status" value="1"/>
</dbReference>
<evidence type="ECO:0000256" key="10">
    <source>
        <dbReference type="ARBA" id="ARBA00023125"/>
    </source>
</evidence>
<dbReference type="Pfam" id="PF00580">
    <property type="entry name" value="UvrD-helicase"/>
    <property type="match status" value="1"/>
</dbReference>
<feature type="domain" description="UvrD-like helicase C-terminal" evidence="18">
    <location>
        <begin position="485"/>
        <end position="789"/>
    </location>
</feature>
<dbReference type="InterPro" id="IPR014017">
    <property type="entry name" value="DNA_helicase_UvrD-like_C"/>
</dbReference>
<feature type="domain" description="UvrD-like helicase ATP-binding" evidence="17">
    <location>
        <begin position="3"/>
        <end position="484"/>
    </location>
</feature>
<dbReference type="InterPro" id="IPR038726">
    <property type="entry name" value="PDDEXK_AddAB-type"/>
</dbReference>
<evidence type="ECO:0000313" key="19">
    <source>
        <dbReference type="EMBL" id="NYG31329.1"/>
    </source>
</evidence>
<dbReference type="EMBL" id="JACCFH010000001">
    <property type="protein sequence ID" value="NYG31329.1"/>
    <property type="molecule type" value="Genomic_DNA"/>
</dbReference>
<dbReference type="Pfam" id="PF13361">
    <property type="entry name" value="UvrD_C"/>
    <property type="match status" value="1"/>
</dbReference>
<comment type="domain">
    <text evidence="15">The C-terminal domain has nuclease activity and interacts with RecD. It interacts with RecA, facilitating its loading onto ssDNA.</text>
</comment>
<evidence type="ECO:0000256" key="14">
    <source>
        <dbReference type="ARBA" id="ARBA00048988"/>
    </source>
</evidence>
<reference evidence="19 20" key="1">
    <citation type="submission" date="2020-07" db="EMBL/GenBank/DDBJ databases">
        <title>Genomic Encyclopedia of Archaeal and Bacterial Type Strains, Phase II (KMG-II): from individual species to whole genera.</title>
        <authorList>
            <person name="Goeker M."/>
        </authorList>
    </citation>
    <scope>NUCLEOTIDE SEQUENCE [LARGE SCALE GENOMIC DNA]</scope>
    <source>
        <strain evidence="19 20">DSM 21226</strain>
    </source>
</reference>
<evidence type="ECO:0000256" key="8">
    <source>
        <dbReference type="ARBA" id="ARBA00022840"/>
    </source>
</evidence>
<comment type="miscellaneous">
    <text evidence="15">In the RecBCD complex, RecB has a slow 3'-5' helicase, an exonuclease activity and loads RecA onto ssDNA, RecD has a fast 5'-3' helicase activity, while RecC stimulates the ATPase and processivity of the RecB helicase and contributes to recognition of the Chi site.</text>
</comment>
<dbReference type="CDD" id="cd22352">
    <property type="entry name" value="RecB_C-like"/>
    <property type="match status" value="1"/>
</dbReference>
<dbReference type="InterPro" id="IPR011335">
    <property type="entry name" value="Restrct_endonuc-II-like"/>
</dbReference>
<dbReference type="RefSeq" id="WP_179632331.1">
    <property type="nucleotide sequence ID" value="NZ_JACCFH010000001.1"/>
</dbReference>
<feature type="region of interest" description="Nuclease activity, interacts with RecD and RecA" evidence="15">
    <location>
        <begin position="953"/>
        <end position="1283"/>
    </location>
</feature>
<feature type="binding site" evidence="15">
    <location>
        <position position="1171"/>
    </location>
    <ligand>
        <name>Mg(2+)</name>
        <dbReference type="ChEBI" id="CHEBI:18420"/>
    </ligand>
</feature>
<feature type="active site" description="For nuclease activity" evidence="15">
    <location>
        <position position="1171"/>
    </location>
</feature>
<feature type="binding site" evidence="15">
    <location>
        <position position="1044"/>
    </location>
    <ligand>
        <name>Mg(2+)</name>
        <dbReference type="ChEBI" id="CHEBI:18420"/>
    </ligand>
</feature>
<evidence type="ECO:0000256" key="7">
    <source>
        <dbReference type="ARBA" id="ARBA00022839"/>
    </source>
</evidence>
<evidence type="ECO:0000313" key="20">
    <source>
        <dbReference type="Proteomes" id="UP000518288"/>
    </source>
</evidence>
<feature type="binding site" evidence="15">
    <location>
        <position position="1158"/>
    </location>
    <ligand>
        <name>Mg(2+)</name>
        <dbReference type="ChEBI" id="CHEBI:18420"/>
    </ligand>
</feature>
<evidence type="ECO:0000256" key="12">
    <source>
        <dbReference type="ARBA" id="ARBA00023235"/>
    </source>
</evidence>
<organism evidence="19 20">
    <name type="scientific">Sphaerotilus montanus</name>
    <dbReference type="NCBI Taxonomy" id="522889"/>
    <lineage>
        <taxon>Bacteria</taxon>
        <taxon>Pseudomonadati</taxon>
        <taxon>Pseudomonadota</taxon>
        <taxon>Betaproteobacteria</taxon>
        <taxon>Burkholderiales</taxon>
        <taxon>Sphaerotilaceae</taxon>
        <taxon>Sphaerotilus</taxon>
    </lineage>
</organism>
<dbReference type="Gene3D" id="1.10.486.10">
    <property type="entry name" value="PCRA, domain 4"/>
    <property type="match status" value="1"/>
</dbReference>
<name>A0A7Y9QWH2_9BURK</name>
<evidence type="ECO:0000256" key="1">
    <source>
        <dbReference type="ARBA" id="ARBA00022722"/>
    </source>
</evidence>
<accession>A0A7Y9QWH2</accession>